<accession>A0ABV7JCR5</accession>
<sequence length="201" mass="22876">MSTKNENWLERMMNSAIKKLISYDPEATKRLKKLAGKKVRVEVQPTQLSFVMTISADTLEVNSDKQADVDTTISGKPSALFAMSTNQHIPGLDGVQIQGDATTGQFIADFLKQLKPDWEDAWCDLLGEGPGYQVSQLMEKLKNTGQSLAESLRRNSREYLLEENRELISVEEMEHFFDEVDDLRADLIRVERKINQHKKTT</sequence>
<protein>
    <recommendedName>
        <fullName evidence="1">Ubiquinone biosynthesis accessory factor UbiJ</fullName>
    </recommendedName>
</protein>
<dbReference type="EMBL" id="JBHRTS010000003">
    <property type="protein sequence ID" value="MFC3193896.1"/>
    <property type="molecule type" value="Genomic_DNA"/>
</dbReference>
<feature type="coiled-coil region" evidence="2">
    <location>
        <begin position="173"/>
        <end position="200"/>
    </location>
</feature>
<comment type="function">
    <text evidence="1">Required for ubiquinone (coenzyme Q) biosynthesis. Binds hydrophobic ubiquinone biosynthetic intermediates via its SCP2 domain and is essential for the stability of the Ubi complex. May constitute a docking platform where Ubi enzymes assemble and access their SCP2-bound polyprenyl substrates.</text>
</comment>
<organism evidence="4 5">
    <name type="scientific">Marinicella sediminis</name>
    <dbReference type="NCBI Taxonomy" id="1792834"/>
    <lineage>
        <taxon>Bacteria</taxon>
        <taxon>Pseudomonadati</taxon>
        <taxon>Pseudomonadota</taxon>
        <taxon>Gammaproteobacteria</taxon>
        <taxon>Lysobacterales</taxon>
        <taxon>Marinicellaceae</taxon>
        <taxon>Marinicella</taxon>
    </lineage>
</organism>
<keyword evidence="1" id="KW-0963">Cytoplasm</keyword>
<evidence type="ECO:0000313" key="5">
    <source>
        <dbReference type="Proteomes" id="UP001595533"/>
    </source>
</evidence>
<dbReference type="RefSeq" id="WP_157892799.1">
    <property type="nucleotide sequence ID" value="NZ_JBHRTS010000003.1"/>
</dbReference>
<dbReference type="PANTHER" id="PTHR38693:SF1">
    <property type="entry name" value="UBIQUINONE BIOSYNTHESIS ACCESSORY FACTOR UBIJ"/>
    <property type="match status" value="1"/>
</dbReference>
<dbReference type="SUPFAM" id="SSF55718">
    <property type="entry name" value="SCP-like"/>
    <property type="match status" value="1"/>
</dbReference>
<keyword evidence="5" id="KW-1185">Reference proteome</keyword>
<evidence type="ECO:0000256" key="2">
    <source>
        <dbReference type="SAM" id="Coils"/>
    </source>
</evidence>
<dbReference type="InterPro" id="IPR038989">
    <property type="entry name" value="UbiJ"/>
</dbReference>
<dbReference type="Pfam" id="PF02036">
    <property type="entry name" value="SCP2"/>
    <property type="match status" value="1"/>
</dbReference>
<evidence type="ECO:0000259" key="3">
    <source>
        <dbReference type="Pfam" id="PF02036"/>
    </source>
</evidence>
<reference evidence="5" key="1">
    <citation type="journal article" date="2019" name="Int. J. Syst. Evol. Microbiol.">
        <title>The Global Catalogue of Microorganisms (GCM) 10K type strain sequencing project: providing services to taxonomists for standard genome sequencing and annotation.</title>
        <authorList>
            <consortium name="The Broad Institute Genomics Platform"/>
            <consortium name="The Broad Institute Genome Sequencing Center for Infectious Disease"/>
            <person name="Wu L."/>
            <person name="Ma J."/>
        </authorList>
    </citation>
    <scope>NUCLEOTIDE SEQUENCE [LARGE SCALE GENOMIC DNA]</scope>
    <source>
        <strain evidence="5">KCTC 42953</strain>
    </source>
</reference>
<evidence type="ECO:0000256" key="1">
    <source>
        <dbReference type="HAMAP-Rule" id="MF_02215"/>
    </source>
</evidence>
<gene>
    <name evidence="1" type="primary">ubiJ</name>
    <name evidence="4" type="ORF">ACFODZ_06560</name>
</gene>
<comment type="similarity">
    <text evidence="1">Belongs to the UbiJ family.</text>
</comment>
<keyword evidence="2" id="KW-0175">Coiled coil</keyword>
<name>A0ABV7JCR5_9GAMM</name>
<comment type="caution">
    <text evidence="4">The sequence shown here is derived from an EMBL/GenBank/DDBJ whole genome shotgun (WGS) entry which is preliminary data.</text>
</comment>
<feature type="domain" description="SCP2" evidence="3">
    <location>
        <begin position="18"/>
        <end position="107"/>
    </location>
</feature>
<dbReference type="InterPro" id="IPR036527">
    <property type="entry name" value="SCP2_sterol-bd_dom_sf"/>
</dbReference>
<comment type="pathway">
    <text evidence="1">Cofactor biosynthesis; ubiquinone biosynthesis.</text>
</comment>
<proteinExistence type="inferred from homology"/>
<comment type="subcellular location">
    <subcellularLocation>
        <location evidence="1">Cytoplasm</location>
    </subcellularLocation>
</comment>
<dbReference type="PANTHER" id="PTHR38693">
    <property type="entry name" value="UBIQUINONE BIOSYNTHESIS PROTEIN UBIJ"/>
    <property type="match status" value="1"/>
</dbReference>
<dbReference type="Proteomes" id="UP001595533">
    <property type="component" value="Unassembled WGS sequence"/>
</dbReference>
<dbReference type="InterPro" id="IPR003033">
    <property type="entry name" value="SCP2_sterol-bd_dom"/>
</dbReference>
<dbReference type="HAMAP" id="MF_02215">
    <property type="entry name" value="UbiJ"/>
    <property type="match status" value="1"/>
</dbReference>
<keyword evidence="1" id="KW-0831">Ubiquinone biosynthesis</keyword>
<evidence type="ECO:0000313" key="4">
    <source>
        <dbReference type="EMBL" id="MFC3193896.1"/>
    </source>
</evidence>